<proteinExistence type="predicted"/>
<organism evidence="1 2">
    <name type="scientific">Immersiella caudata</name>
    <dbReference type="NCBI Taxonomy" id="314043"/>
    <lineage>
        <taxon>Eukaryota</taxon>
        <taxon>Fungi</taxon>
        <taxon>Dikarya</taxon>
        <taxon>Ascomycota</taxon>
        <taxon>Pezizomycotina</taxon>
        <taxon>Sordariomycetes</taxon>
        <taxon>Sordariomycetidae</taxon>
        <taxon>Sordariales</taxon>
        <taxon>Lasiosphaeriaceae</taxon>
        <taxon>Immersiella</taxon>
    </lineage>
</organism>
<sequence>MDTQFAIIVEEGAAGDGSLARWPPLLTDASAPFSTFQGRRALSPLSSGPNDGLIDSLHTSTRQQLNQDGHDWVLVSIFGVAVGNQDPQPTLVIVLRPGGASAAGAKLLVNQIVELQGSLGIDPAFAVEILSSNQDYRQMDELATSVFPRLPRLGASVGLASSAAYEILGF</sequence>
<name>A0AA39X5T6_9PEZI</name>
<protein>
    <submittedName>
        <fullName evidence="1">Uncharacterized protein</fullName>
    </submittedName>
</protein>
<keyword evidence="2" id="KW-1185">Reference proteome</keyword>
<reference evidence="1" key="1">
    <citation type="submission" date="2023-06" db="EMBL/GenBank/DDBJ databases">
        <title>Genome-scale phylogeny and comparative genomics of the fungal order Sordariales.</title>
        <authorList>
            <consortium name="Lawrence Berkeley National Laboratory"/>
            <person name="Hensen N."/>
            <person name="Bonometti L."/>
            <person name="Westerberg I."/>
            <person name="Brannstrom I.O."/>
            <person name="Guillou S."/>
            <person name="Cros-Aarteil S."/>
            <person name="Calhoun S."/>
            <person name="Haridas S."/>
            <person name="Kuo A."/>
            <person name="Mondo S."/>
            <person name="Pangilinan J."/>
            <person name="Riley R."/>
            <person name="Labutti K."/>
            <person name="Andreopoulos B."/>
            <person name="Lipzen A."/>
            <person name="Chen C."/>
            <person name="Yanf M."/>
            <person name="Daum C."/>
            <person name="Ng V."/>
            <person name="Clum A."/>
            <person name="Steindorff A."/>
            <person name="Ohm R."/>
            <person name="Martin F."/>
            <person name="Silar P."/>
            <person name="Natvig D."/>
            <person name="Lalanne C."/>
            <person name="Gautier V."/>
            <person name="Ament-Velasquez S.L."/>
            <person name="Kruys A."/>
            <person name="Hutchinson M.I."/>
            <person name="Powell A.J."/>
            <person name="Barry K."/>
            <person name="Miller A.N."/>
            <person name="Grigoriev I.V."/>
            <person name="Debuchy R."/>
            <person name="Gladieux P."/>
            <person name="Thoren M.H."/>
            <person name="Johannesson H."/>
        </authorList>
    </citation>
    <scope>NUCLEOTIDE SEQUENCE</scope>
    <source>
        <strain evidence="1">CBS 606.72</strain>
    </source>
</reference>
<gene>
    <name evidence="1" type="ORF">B0T14DRAFT_493868</name>
</gene>
<evidence type="ECO:0000313" key="1">
    <source>
        <dbReference type="EMBL" id="KAK0627857.1"/>
    </source>
</evidence>
<dbReference type="EMBL" id="JAULSU010000002">
    <property type="protein sequence ID" value="KAK0627857.1"/>
    <property type="molecule type" value="Genomic_DNA"/>
</dbReference>
<dbReference type="Proteomes" id="UP001175000">
    <property type="component" value="Unassembled WGS sequence"/>
</dbReference>
<accession>A0AA39X5T6</accession>
<comment type="caution">
    <text evidence="1">The sequence shown here is derived from an EMBL/GenBank/DDBJ whole genome shotgun (WGS) entry which is preliminary data.</text>
</comment>
<evidence type="ECO:0000313" key="2">
    <source>
        <dbReference type="Proteomes" id="UP001175000"/>
    </source>
</evidence>
<dbReference type="AlphaFoldDB" id="A0AA39X5T6"/>